<protein>
    <recommendedName>
        <fullName evidence="3">PF13835 domain protein</fullName>
    </recommendedName>
</protein>
<accession>A0AB73LZ69</accession>
<name>A0AB73LZ69_9LEPT</name>
<dbReference type="RefSeq" id="WP_046951331.1">
    <property type="nucleotide sequence ID" value="NZ_CP028377.1"/>
</dbReference>
<evidence type="ECO:0000313" key="1">
    <source>
        <dbReference type="EMBL" id="ONF94546.1"/>
    </source>
</evidence>
<organism evidence="1 2">
    <name type="scientific">Leptospira santarosai</name>
    <dbReference type="NCBI Taxonomy" id="28183"/>
    <lineage>
        <taxon>Bacteria</taxon>
        <taxon>Pseudomonadati</taxon>
        <taxon>Spirochaetota</taxon>
        <taxon>Spirochaetia</taxon>
        <taxon>Leptospirales</taxon>
        <taxon>Leptospiraceae</taxon>
        <taxon>Leptospira</taxon>
    </lineage>
</organism>
<reference evidence="1 2" key="1">
    <citation type="submission" date="2017-01" db="EMBL/GenBank/DDBJ databases">
        <title>Comparative genomic analysis of Brazilian Leptospira santarosai.</title>
        <authorList>
            <person name="Moreno L.Z."/>
            <person name="Miraglia F."/>
            <person name="Kremer F.S."/>
            <person name="Eslabao M.R."/>
            <person name="Lilenbaum W."/>
            <person name="Dellagostin O.A."/>
            <person name="Moreno A.M."/>
        </authorList>
    </citation>
    <scope>NUCLEOTIDE SEQUENCE [LARGE SCALE GENOMIC DNA]</scope>
    <source>
        <strain evidence="1 2">M52/8-19</strain>
    </source>
</reference>
<evidence type="ECO:0000313" key="2">
    <source>
        <dbReference type="Proteomes" id="UP000189337"/>
    </source>
</evidence>
<dbReference type="InterPro" id="IPR025449">
    <property type="entry name" value="JetB"/>
</dbReference>
<evidence type="ECO:0008006" key="3">
    <source>
        <dbReference type="Google" id="ProtNLM"/>
    </source>
</evidence>
<dbReference type="Pfam" id="PF13835">
    <property type="entry name" value="DUF4194"/>
    <property type="match status" value="1"/>
</dbReference>
<comment type="caution">
    <text evidence="1">The sequence shown here is derived from an EMBL/GenBank/DDBJ whole genome shotgun (WGS) entry which is preliminary data.</text>
</comment>
<gene>
    <name evidence="1" type="ORF">BWD14_00385</name>
</gene>
<sequence>MNKPHIYAASILRLLKGSINSESDAKIWQNLLDNEKSVREHFEKLGIFLHLDREDGYAFLRQTSDDESAESDEKLPVITRKLPLTKEETLFLILLRECIIEIEEKDPSGSILFRKEELSDKVSPFFSDLSDEIDRQKRFEKLLRKSEELGFVKQIEPETIRIEKLLKAKLTVSELEGLRGKFRLGTEKR</sequence>
<dbReference type="AlphaFoldDB" id="A0AB73LZ69"/>
<dbReference type="Proteomes" id="UP000189337">
    <property type="component" value="Unassembled WGS sequence"/>
</dbReference>
<proteinExistence type="predicted"/>
<dbReference type="EMBL" id="MTSU01000001">
    <property type="protein sequence ID" value="ONF94546.1"/>
    <property type="molecule type" value="Genomic_DNA"/>
</dbReference>